<sequence length="101" mass="10846">MRNGTPFDFFRLGVAQAKMMGEAQAVIAMRLAGMAGIWSVLPSENMRMITEKQAAFTRAWFAAAGSASKGQSSTQIATAALRPVAKTASANRKRLARRGLK</sequence>
<name>A0A6P1T1N2_9RHOB</name>
<dbReference type="RefSeq" id="WP_161863367.1">
    <property type="nucleotide sequence ID" value="NZ_CP046620.1"/>
</dbReference>
<keyword evidence="3" id="KW-1185">Reference proteome</keyword>
<dbReference type="AlphaFoldDB" id="A0A6P1T1N2"/>
<protein>
    <submittedName>
        <fullName evidence="2">Antifreeze protein</fullName>
    </submittedName>
</protein>
<evidence type="ECO:0000256" key="1">
    <source>
        <dbReference type="SAM" id="Phobius"/>
    </source>
</evidence>
<dbReference type="EMBL" id="CP046620">
    <property type="protein sequence ID" value="QHQ36824.1"/>
    <property type="molecule type" value="Genomic_DNA"/>
</dbReference>
<reference evidence="2 3" key="1">
    <citation type="submission" date="2019-12" db="EMBL/GenBank/DDBJ databases">
        <title>Complete genome sequence of Algicella marina strain 9Alg 56(T) isolated from the red alga Tichocarpus crinitus.</title>
        <authorList>
            <person name="Kim S.-G."/>
            <person name="Nedashkovskaya O.I."/>
        </authorList>
    </citation>
    <scope>NUCLEOTIDE SEQUENCE [LARGE SCALE GENOMIC DNA]</scope>
    <source>
        <strain evidence="2 3">9Alg 56</strain>
    </source>
</reference>
<evidence type="ECO:0000313" key="3">
    <source>
        <dbReference type="Proteomes" id="UP000464495"/>
    </source>
</evidence>
<proteinExistence type="predicted"/>
<keyword evidence="1" id="KW-0472">Membrane</keyword>
<keyword evidence="1" id="KW-1133">Transmembrane helix</keyword>
<keyword evidence="1" id="KW-0812">Transmembrane</keyword>
<gene>
    <name evidence="2" type="ORF">GO499_17370</name>
</gene>
<accession>A0A6P1T1N2</accession>
<evidence type="ECO:0000313" key="2">
    <source>
        <dbReference type="EMBL" id="QHQ36824.1"/>
    </source>
</evidence>
<dbReference type="KEGG" id="amaq:GO499_17370"/>
<dbReference type="Proteomes" id="UP000464495">
    <property type="component" value="Chromosome"/>
</dbReference>
<feature type="transmembrane region" description="Helical" evidence="1">
    <location>
        <begin position="23"/>
        <end position="41"/>
    </location>
</feature>
<organism evidence="2 3">
    <name type="scientific">Algicella marina</name>
    <dbReference type="NCBI Taxonomy" id="2683284"/>
    <lineage>
        <taxon>Bacteria</taxon>
        <taxon>Pseudomonadati</taxon>
        <taxon>Pseudomonadota</taxon>
        <taxon>Alphaproteobacteria</taxon>
        <taxon>Rhodobacterales</taxon>
        <taxon>Paracoccaceae</taxon>
        <taxon>Algicella</taxon>
    </lineage>
</organism>